<dbReference type="KEGG" id="bfz:BAU07_11230"/>
<accession>A0A193GDS1</accession>
<sequence>MQRVAMVGLGQMGSAMAARLAQSGCHVRGWDVDVAARTRAAGMGLQVAETLRQALAQCDAVLTSLPDARAVRAAWLEEGGIVASAEPSSVCIDLSTIEPGVMVEVAQGAAARGLAVLDCPVSGGPVEARAGTLVMMVGGHAATVARMEPVLKRLGGTLCHTGDVGTAKVVKIVNNMMAMGNLLVACEAFSLGVTAGVDAATLFAVLAESGGTSRTFTKRFPHALKNDFDPRFKMELGEKDLALGVALGRAQQVPLPAASLVREMFGLALLQGHAGRDVVALLAMYQDWALKAQARRDAVAPAAAQNAYGG</sequence>
<dbReference type="InterPro" id="IPR006115">
    <property type="entry name" value="6PGDH_NADP-bd"/>
</dbReference>
<dbReference type="InterPro" id="IPR015815">
    <property type="entry name" value="HIBADH-related"/>
</dbReference>
<dbReference type="AlphaFoldDB" id="A0A193GDS1"/>
<organism evidence="6 7">
    <name type="scientific">Bordetella flabilis</name>
    <dbReference type="NCBI Taxonomy" id="463014"/>
    <lineage>
        <taxon>Bacteria</taxon>
        <taxon>Pseudomonadati</taxon>
        <taxon>Pseudomonadota</taxon>
        <taxon>Betaproteobacteria</taxon>
        <taxon>Burkholderiales</taxon>
        <taxon>Alcaligenaceae</taxon>
        <taxon>Bordetella</taxon>
    </lineage>
</organism>
<dbReference type="PIRSF" id="PIRSF000103">
    <property type="entry name" value="HIBADH"/>
    <property type="match status" value="1"/>
</dbReference>
<dbReference type="Gene3D" id="3.40.50.720">
    <property type="entry name" value="NAD(P)-binding Rossmann-like Domain"/>
    <property type="match status" value="1"/>
</dbReference>
<dbReference type="InterPro" id="IPR013328">
    <property type="entry name" value="6PGD_dom2"/>
</dbReference>
<dbReference type="InterPro" id="IPR036291">
    <property type="entry name" value="NAD(P)-bd_dom_sf"/>
</dbReference>
<dbReference type="STRING" id="463014.BAU07_11230"/>
<dbReference type="GO" id="GO:0016616">
    <property type="term" value="F:oxidoreductase activity, acting on the CH-OH group of donors, NAD or NADP as acceptor"/>
    <property type="evidence" value="ECO:0007669"/>
    <property type="project" value="TreeGrafter"/>
</dbReference>
<dbReference type="InterPro" id="IPR002204">
    <property type="entry name" value="3-OH-isobutyrate_DH-rel_CS"/>
</dbReference>
<dbReference type="PANTHER" id="PTHR22981:SF80">
    <property type="entry name" value="BLR4309 PROTEIN"/>
    <property type="match status" value="1"/>
</dbReference>
<reference evidence="6 7" key="1">
    <citation type="submission" date="2016-06" db="EMBL/GenBank/DDBJ databases">
        <title>Complete genome sequences of Bordetella bronchialis and Bordetella flabilis.</title>
        <authorList>
            <person name="LiPuma J.J."/>
            <person name="Spilker T."/>
        </authorList>
    </citation>
    <scope>NUCLEOTIDE SEQUENCE [LARGE SCALE GENOMIC DNA]</scope>
    <source>
        <strain evidence="6 7">AU10664</strain>
    </source>
</reference>
<gene>
    <name evidence="6" type="ORF">BAU07_11230</name>
</gene>
<feature type="active site" evidence="3">
    <location>
        <position position="171"/>
    </location>
</feature>
<evidence type="ECO:0000256" key="2">
    <source>
        <dbReference type="ARBA" id="ARBA00023027"/>
    </source>
</evidence>
<keyword evidence="7" id="KW-1185">Reference proteome</keyword>
<dbReference type="Pfam" id="PF03446">
    <property type="entry name" value="NAD_binding_2"/>
    <property type="match status" value="1"/>
</dbReference>
<protein>
    <recommendedName>
        <fullName evidence="8">3-hydroxyisobutyrate dehydrogenase</fullName>
    </recommendedName>
</protein>
<dbReference type="GO" id="GO:0050661">
    <property type="term" value="F:NADP binding"/>
    <property type="evidence" value="ECO:0007669"/>
    <property type="project" value="InterPro"/>
</dbReference>
<evidence type="ECO:0008006" key="8">
    <source>
        <dbReference type="Google" id="ProtNLM"/>
    </source>
</evidence>
<dbReference type="PANTHER" id="PTHR22981">
    <property type="entry name" value="3-HYDROXYISOBUTYRATE DEHYDROGENASE-RELATED"/>
    <property type="match status" value="1"/>
</dbReference>
<dbReference type="Gene3D" id="1.10.1040.10">
    <property type="entry name" value="N-(1-d-carboxylethyl)-l-norvaline Dehydrogenase, domain 2"/>
    <property type="match status" value="1"/>
</dbReference>
<feature type="domain" description="6-phosphogluconate dehydrogenase NADP-binding" evidence="4">
    <location>
        <begin position="4"/>
        <end position="161"/>
    </location>
</feature>
<proteinExistence type="predicted"/>
<evidence type="ECO:0000259" key="4">
    <source>
        <dbReference type="Pfam" id="PF03446"/>
    </source>
</evidence>
<dbReference type="EMBL" id="CP016172">
    <property type="protein sequence ID" value="ANN77601.1"/>
    <property type="molecule type" value="Genomic_DNA"/>
</dbReference>
<evidence type="ECO:0000256" key="1">
    <source>
        <dbReference type="ARBA" id="ARBA00023002"/>
    </source>
</evidence>
<keyword evidence="1" id="KW-0560">Oxidoreductase</keyword>
<evidence type="ECO:0000313" key="6">
    <source>
        <dbReference type="EMBL" id="ANN77601.1"/>
    </source>
</evidence>
<evidence type="ECO:0000256" key="3">
    <source>
        <dbReference type="PIRSR" id="PIRSR000103-1"/>
    </source>
</evidence>
<evidence type="ECO:0000259" key="5">
    <source>
        <dbReference type="Pfam" id="PF14833"/>
    </source>
</evidence>
<dbReference type="GO" id="GO:0016054">
    <property type="term" value="P:organic acid catabolic process"/>
    <property type="evidence" value="ECO:0007669"/>
    <property type="project" value="UniProtKB-ARBA"/>
</dbReference>
<dbReference type="SUPFAM" id="SSF51735">
    <property type="entry name" value="NAD(P)-binding Rossmann-fold domains"/>
    <property type="match status" value="1"/>
</dbReference>
<dbReference type="GO" id="GO:0051287">
    <property type="term" value="F:NAD binding"/>
    <property type="evidence" value="ECO:0007669"/>
    <property type="project" value="InterPro"/>
</dbReference>
<name>A0A193GDS1_9BORD</name>
<dbReference type="Pfam" id="PF14833">
    <property type="entry name" value="NAD_binding_11"/>
    <property type="match status" value="1"/>
</dbReference>
<dbReference type="InterPro" id="IPR029154">
    <property type="entry name" value="HIBADH-like_NADP-bd"/>
</dbReference>
<feature type="domain" description="3-hydroxyisobutyrate dehydrogenase-like NAD-binding" evidence="5">
    <location>
        <begin position="165"/>
        <end position="284"/>
    </location>
</feature>
<dbReference type="InterPro" id="IPR008927">
    <property type="entry name" value="6-PGluconate_DH-like_C_sf"/>
</dbReference>
<dbReference type="Proteomes" id="UP000091926">
    <property type="component" value="Chromosome"/>
</dbReference>
<dbReference type="PROSITE" id="PS00895">
    <property type="entry name" value="3_HYDROXYISOBUT_DH"/>
    <property type="match status" value="1"/>
</dbReference>
<keyword evidence="2" id="KW-0520">NAD</keyword>
<dbReference type="SUPFAM" id="SSF48179">
    <property type="entry name" value="6-phosphogluconate dehydrogenase C-terminal domain-like"/>
    <property type="match status" value="1"/>
</dbReference>
<evidence type="ECO:0000313" key="7">
    <source>
        <dbReference type="Proteomes" id="UP000091926"/>
    </source>
</evidence>